<dbReference type="EC" id="3.5.4.28" evidence="5"/>
<dbReference type="SUPFAM" id="SSF51338">
    <property type="entry name" value="Composite domain of metallo-dependent hydrolases"/>
    <property type="match status" value="1"/>
</dbReference>
<dbReference type="InterPro" id="IPR011059">
    <property type="entry name" value="Metal-dep_hydrolase_composite"/>
</dbReference>
<comment type="similarity">
    <text evidence="5">Belongs to the metallo-dependent hydrolases superfamily. MTA/SAH deaminase family.</text>
</comment>
<feature type="binding site" evidence="5">
    <location>
        <position position="249"/>
    </location>
    <ligand>
        <name>Zn(2+)</name>
        <dbReference type="ChEBI" id="CHEBI:29105"/>
    </ligand>
</feature>
<dbReference type="InterPro" id="IPR050287">
    <property type="entry name" value="MTA/SAH_deaminase"/>
</dbReference>
<protein>
    <recommendedName>
        <fullName evidence="5">5-methylthioadenosine/S-adenosylhomocysteine deaminase</fullName>
        <shortName evidence="5">MTA/SAH deaminase</shortName>
        <ecNumber evidence="5">3.5.4.28</ecNumber>
        <ecNumber evidence="5">3.5.4.31</ecNumber>
    </recommendedName>
</protein>
<accession>A0A4V3H4C1</accession>
<feature type="binding site" evidence="5">
    <location>
        <position position="129"/>
    </location>
    <ligand>
        <name>substrate</name>
    </ligand>
</feature>
<gene>
    <name evidence="5" type="primary">mtaD</name>
    <name evidence="7" type="ORF">EDC23_1020</name>
</gene>
<organism evidence="7 8">
    <name type="scientific">Thiohalophilus thiocyanatoxydans</name>
    <dbReference type="NCBI Taxonomy" id="381308"/>
    <lineage>
        <taxon>Bacteria</taxon>
        <taxon>Pseudomonadati</taxon>
        <taxon>Pseudomonadota</taxon>
        <taxon>Gammaproteobacteria</taxon>
        <taxon>Thiohalomonadales</taxon>
        <taxon>Thiohalophilaceae</taxon>
        <taxon>Thiohalophilus</taxon>
    </lineage>
</organism>
<dbReference type="InterPro" id="IPR023512">
    <property type="entry name" value="Deaminase_MtaD/DadD"/>
</dbReference>
<dbReference type="FunFam" id="3.20.20.140:FF:000014">
    <property type="entry name" value="5-methylthioadenosine/S-adenosylhomocysteine deaminase"/>
    <property type="match status" value="1"/>
</dbReference>
<feature type="binding site" evidence="5">
    <location>
        <position position="100"/>
    </location>
    <ligand>
        <name>Zn(2+)</name>
        <dbReference type="ChEBI" id="CHEBI:29105"/>
    </ligand>
</feature>
<feature type="binding site" evidence="5">
    <location>
        <position position="102"/>
    </location>
    <ligand>
        <name>Zn(2+)</name>
        <dbReference type="ChEBI" id="CHEBI:29105"/>
    </ligand>
</feature>
<name>A0A4V3H4C1_9GAMM</name>
<evidence type="ECO:0000256" key="3">
    <source>
        <dbReference type="ARBA" id="ARBA00022801"/>
    </source>
</evidence>
<feature type="binding site" evidence="5">
    <location>
        <position position="337"/>
    </location>
    <ligand>
        <name>substrate</name>
    </ligand>
</feature>
<proteinExistence type="inferred from homology"/>
<dbReference type="Proteomes" id="UP000294914">
    <property type="component" value="Unassembled WGS sequence"/>
</dbReference>
<dbReference type="Gene3D" id="3.20.20.140">
    <property type="entry name" value="Metal-dependent hydrolases"/>
    <property type="match status" value="1"/>
</dbReference>
<reference evidence="7 8" key="1">
    <citation type="submission" date="2019-03" db="EMBL/GenBank/DDBJ databases">
        <title>Genomic Encyclopedia of Type Strains, Phase IV (KMG-IV): sequencing the most valuable type-strain genomes for metagenomic binning, comparative biology and taxonomic classification.</title>
        <authorList>
            <person name="Goeker M."/>
        </authorList>
    </citation>
    <scope>NUCLEOTIDE SEQUENCE [LARGE SCALE GENOMIC DNA]</scope>
    <source>
        <strain evidence="7 8">DSM 16326</strain>
    </source>
</reference>
<keyword evidence="2 5" id="KW-0479">Metal-binding</keyword>
<dbReference type="GO" id="GO:0090614">
    <property type="term" value="F:5'-methylthioadenosine deaminase activity"/>
    <property type="evidence" value="ECO:0007669"/>
    <property type="project" value="UniProtKB-UniRule"/>
</dbReference>
<evidence type="ECO:0000256" key="5">
    <source>
        <dbReference type="HAMAP-Rule" id="MF_01281"/>
    </source>
</evidence>
<comment type="catalytic activity">
    <reaction evidence="5">
        <text>S-adenosyl-L-homocysteine + H2O + H(+) = S-inosyl-L-homocysteine + NH4(+)</text>
        <dbReference type="Rhea" id="RHEA:20716"/>
        <dbReference type="ChEBI" id="CHEBI:15377"/>
        <dbReference type="ChEBI" id="CHEBI:15378"/>
        <dbReference type="ChEBI" id="CHEBI:28938"/>
        <dbReference type="ChEBI" id="CHEBI:57856"/>
        <dbReference type="ChEBI" id="CHEBI:57985"/>
        <dbReference type="EC" id="3.5.4.28"/>
    </reaction>
</comment>
<evidence type="ECO:0000256" key="2">
    <source>
        <dbReference type="ARBA" id="ARBA00022723"/>
    </source>
</evidence>
<comment type="similarity">
    <text evidence="1">Belongs to the metallo-dependent hydrolases superfamily. ATZ/TRZ family.</text>
</comment>
<keyword evidence="3 5" id="KW-0378">Hydrolase</keyword>
<comment type="cofactor">
    <cofactor evidence="5">
        <name>Zn(2+)</name>
        <dbReference type="ChEBI" id="CHEBI:29105"/>
    </cofactor>
    <text evidence="5">Binds 1 zinc ion per subunit.</text>
</comment>
<dbReference type="AlphaFoldDB" id="A0A4V3H4C1"/>
<dbReference type="HAMAP" id="MF_01281">
    <property type="entry name" value="MTA_SAH_deamin"/>
    <property type="match status" value="1"/>
</dbReference>
<evidence type="ECO:0000313" key="7">
    <source>
        <dbReference type="EMBL" id="TDY02645.1"/>
    </source>
</evidence>
<evidence type="ECO:0000256" key="1">
    <source>
        <dbReference type="ARBA" id="ARBA00006745"/>
    </source>
</evidence>
<dbReference type="InterPro" id="IPR006680">
    <property type="entry name" value="Amidohydro-rel"/>
</dbReference>
<dbReference type="EC" id="3.5.4.31" evidence="5"/>
<comment type="caution">
    <text evidence="5">Lacks conserved residue(s) required for the propagation of feature annotation.</text>
</comment>
<evidence type="ECO:0000259" key="6">
    <source>
        <dbReference type="Pfam" id="PF01979"/>
    </source>
</evidence>
<keyword evidence="8" id="KW-1185">Reference proteome</keyword>
<dbReference type="NCBIfam" id="NF006549">
    <property type="entry name" value="PRK09045.1"/>
    <property type="match status" value="1"/>
</dbReference>
<dbReference type="SUPFAM" id="SSF51556">
    <property type="entry name" value="Metallo-dependent hydrolases"/>
    <property type="match status" value="1"/>
</dbReference>
<keyword evidence="4 5" id="KW-0862">Zinc</keyword>
<dbReference type="GO" id="GO:0046872">
    <property type="term" value="F:metal ion binding"/>
    <property type="evidence" value="ECO:0007669"/>
    <property type="project" value="UniProtKB-KW"/>
</dbReference>
<dbReference type="PANTHER" id="PTHR43794">
    <property type="entry name" value="AMINOHYDROLASE SSNA-RELATED"/>
    <property type="match status" value="1"/>
</dbReference>
<feature type="binding site" evidence="5">
    <location>
        <position position="222"/>
    </location>
    <ligand>
        <name>substrate</name>
    </ligand>
</feature>
<dbReference type="Pfam" id="PF01979">
    <property type="entry name" value="Amidohydro_1"/>
    <property type="match status" value="1"/>
</dbReference>
<sequence>MRRAGTLPGSACSLAEAQKTCSRESNACIFPGMKIDTLLYARWILPIEPQGVLLENHAIAIDNGRIEAILPAEEAAQRYSADTIRHLDQHILLPGLINLHGHAAMTLMRGLADDLPLMEWLQQHIWPAEQQWIGKEFVHDGSLLACAEMLRGGTTCFNDMYFFPEETVRAVEQAGMRACVGLIMIDFPTPWAQNPDEYLSKGIALHDQLRGNSLITTAFAPHAPYTVSDETLQRIRTYAEELDIPIHMHVHETAHEVAESQDRDGKRPLQRLDELGLLNPHLLAVHMTQVNPDEIPRLAEAGVHVVHCPESNLKLASGFCPVHQLQQAGINLCLGTDGAASNNDLDMFSEMHSAALLAKAVAGDASALPAEAVLRMATLNGARALGLEQEIGSLEVGKSADLIAVDLGALETQPIYHPVSQLVYAAGREQVTDVWVAGRQLLNQRELTTLDPNAVLERAAEWQQRLAPLD</sequence>
<comment type="caution">
    <text evidence="7">The sequence shown here is derived from an EMBL/GenBank/DDBJ whole genome shotgun (WGS) entry which is preliminary data.</text>
</comment>
<dbReference type="InterPro" id="IPR032466">
    <property type="entry name" value="Metal_Hydrolase"/>
</dbReference>
<evidence type="ECO:0000313" key="8">
    <source>
        <dbReference type="Proteomes" id="UP000294914"/>
    </source>
</evidence>
<feature type="domain" description="Amidohydrolase-related" evidence="6">
    <location>
        <begin position="91"/>
        <end position="440"/>
    </location>
</feature>
<evidence type="ECO:0000256" key="4">
    <source>
        <dbReference type="ARBA" id="ARBA00022833"/>
    </source>
</evidence>
<feature type="binding site" evidence="5">
    <location>
        <position position="252"/>
    </location>
    <ligand>
        <name>substrate</name>
    </ligand>
</feature>
<dbReference type="CDD" id="cd01298">
    <property type="entry name" value="ATZ_TRZ_like"/>
    <property type="match status" value="1"/>
</dbReference>
<dbReference type="PANTHER" id="PTHR43794:SF11">
    <property type="entry name" value="AMIDOHYDROLASE-RELATED DOMAIN-CONTAINING PROTEIN"/>
    <property type="match status" value="1"/>
</dbReference>
<dbReference type="GO" id="GO:0050270">
    <property type="term" value="F:S-adenosylhomocysteine deaminase activity"/>
    <property type="evidence" value="ECO:0007669"/>
    <property type="project" value="UniProtKB-UniRule"/>
</dbReference>
<dbReference type="Gene3D" id="2.30.40.10">
    <property type="entry name" value="Urease, subunit C, domain 1"/>
    <property type="match status" value="1"/>
</dbReference>
<comment type="function">
    <text evidence="5">Catalyzes the deamination of 5-methylthioadenosine and S-adenosyl-L-homocysteine into 5-methylthioinosine and S-inosyl-L-homocysteine, respectively. Is also able to deaminate adenosine.</text>
</comment>
<comment type="catalytic activity">
    <reaction evidence="5">
        <text>S-methyl-5'-thioadenosine + H2O + H(+) = S-methyl-5'-thioinosine + NH4(+)</text>
        <dbReference type="Rhea" id="RHEA:25025"/>
        <dbReference type="ChEBI" id="CHEBI:15377"/>
        <dbReference type="ChEBI" id="CHEBI:15378"/>
        <dbReference type="ChEBI" id="CHEBI:17509"/>
        <dbReference type="ChEBI" id="CHEBI:28938"/>
        <dbReference type="ChEBI" id="CHEBI:48595"/>
        <dbReference type="EC" id="3.5.4.31"/>
    </reaction>
</comment>
<feature type="binding site" evidence="5">
    <location>
        <position position="337"/>
    </location>
    <ligand>
        <name>Zn(2+)</name>
        <dbReference type="ChEBI" id="CHEBI:29105"/>
    </ligand>
</feature>
<dbReference type="EMBL" id="SOQX01000002">
    <property type="protein sequence ID" value="TDY02645.1"/>
    <property type="molecule type" value="Genomic_DNA"/>
</dbReference>